<dbReference type="InterPro" id="IPR050410">
    <property type="entry name" value="CCR4/nocturin_mRNA_transcr"/>
</dbReference>
<dbReference type="EMBL" id="BOMG01000076">
    <property type="protein sequence ID" value="GID57768.1"/>
    <property type="molecule type" value="Genomic_DNA"/>
</dbReference>
<name>A0ABQ3XH03_9ACTN</name>
<feature type="domain" description="Endonuclease/exonuclease/phosphatase" evidence="1">
    <location>
        <begin position="57"/>
        <end position="300"/>
    </location>
</feature>
<accession>A0ABQ3XH03</accession>
<keyword evidence="2" id="KW-0540">Nuclease</keyword>
<evidence type="ECO:0000313" key="3">
    <source>
        <dbReference type="Proteomes" id="UP000612282"/>
    </source>
</evidence>
<dbReference type="PROSITE" id="PS51257">
    <property type="entry name" value="PROKAR_LIPOPROTEIN"/>
    <property type="match status" value="1"/>
</dbReference>
<evidence type="ECO:0000313" key="2">
    <source>
        <dbReference type="EMBL" id="GID57768.1"/>
    </source>
</evidence>
<dbReference type="InterPro" id="IPR036691">
    <property type="entry name" value="Endo/exonu/phosph_ase_sf"/>
</dbReference>
<dbReference type="PANTHER" id="PTHR12121">
    <property type="entry name" value="CARBON CATABOLITE REPRESSOR PROTEIN 4"/>
    <property type="match status" value="1"/>
</dbReference>
<protein>
    <submittedName>
        <fullName evidence="2">Endonuclease</fullName>
    </submittedName>
</protein>
<keyword evidence="2" id="KW-0378">Hydrolase</keyword>
<dbReference type="InterPro" id="IPR005135">
    <property type="entry name" value="Endo/exonuclease/phosphatase"/>
</dbReference>
<comment type="caution">
    <text evidence="2">The sequence shown here is derived from an EMBL/GenBank/DDBJ whole genome shotgun (WGS) entry which is preliminary data.</text>
</comment>
<dbReference type="Pfam" id="PF03372">
    <property type="entry name" value="Exo_endo_phos"/>
    <property type="match status" value="1"/>
</dbReference>
<dbReference type="Proteomes" id="UP000612282">
    <property type="component" value="Unassembled WGS sequence"/>
</dbReference>
<keyword evidence="3" id="KW-1185">Reference proteome</keyword>
<gene>
    <name evidence="2" type="ORF">Aco03nite_061720</name>
</gene>
<evidence type="ECO:0000259" key="1">
    <source>
        <dbReference type="Pfam" id="PF03372"/>
    </source>
</evidence>
<dbReference type="Gene3D" id="3.60.10.10">
    <property type="entry name" value="Endonuclease/exonuclease/phosphatase"/>
    <property type="match status" value="1"/>
</dbReference>
<reference evidence="2 3" key="1">
    <citation type="submission" date="2021-01" db="EMBL/GenBank/DDBJ databases">
        <title>Whole genome shotgun sequence of Actinoplanes couchii NBRC 106145.</title>
        <authorList>
            <person name="Komaki H."/>
            <person name="Tamura T."/>
        </authorList>
    </citation>
    <scope>NUCLEOTIDE SEQUENCE [LARGE SCALE GENOMIC DNA]</scope>
    <source>
        <strain evidence="2 3">NBRC 106145</strain>
    </source>
</reference>
<dbReference type="CDD" id="cd09083">
    <property type="entry name" value="EEP-1"/>
    <property type="match status" value="1"/>
</dbReference>
<keyword evidence="2" id="KW-0255">Endonuclease</keyword>
<sequence length="310" mass="34239">MPTDAIRAAVTVGTVPIVRTLLLLALLVGCTQIPGAATVPIVTETLVREPIAELKVMTFNLRHSGDAPPRSWELRRPVMRDLLTTAGPHLLGTQEGLPDQLADIENDLGDHYDRIGLGRDGDDRGEQMAIFFDTTRLAPREFGHYWLSSTPEVPGSASWGTAFARMVTWVLFDDLETGRRFYAVNTHLDHMSADARFRGARLITERIAGFEKLPVVMTGDFNSPAGPASEPYRVLTEQAGLRDAWVGAQVRGPEFGTFHDYQRLVPGGRRIDWILTTPDVTTTAAMMNTTGQDALYPSDHLPVQVRLRLP</sequence>
<dbReference type="SUPFAM" id="SSF56219">
    <property type="entry name" value="DNase I-like"/>
    <property type="match status" value="1"/>
</dbReference>
<dbReference type="PANTHER" id="PTHR12121:SF36">
    <property type="entry name" value="ENDONUCLEASE_EXONUCLEASE_PHOSPHATASE DOMAIN-CONTAINING PROTEIN"/>
    <property type="match status" value="1"/>
</dbReference>
<dbReference type="GO" id="GO:0004519">
    <property type="term" value="F:endonuclease activity"/>
    <property type="evidence" value="ECO:0007669"/>
    <property type="project" value="UniProtKB-KW"/>
</dbReference>
<organism evidence="2 3">
    <name type="scientific">Actinoplanes couchii</name>
    <dbReference type="NCBI Taxonomy" id="403638"/>
    <lineage>
        <taxon>Bacteria</taxon>
        <taxon>Bacillati</taxon>
        <taxon>Actinomycetota</taxon>
        <taxon>Actinomycetes</taxon>
        <taxon>Micromonosporales</taxon>
        <taxon>Micromonosporaceae</taxon>
        <taxon>Actinoplanes</taxon>
    </lineage>
</organism>
<proteinExistence type="predicted"/>